<keyword evidence="4" id="KW-1185">Reference proteome</keyword>
<dbReference type="Proteomes" id="UP000597762">
    <property type="component" value="Unassembled WGS sequence"/>
</dbReference>
<comment type="caution">
    <text evidence="3">The sequence shown here is derived from an EMBL/GenBank/DDBJ whole genome shotgun (WGS) entry which is preliminary data.</text>
</comment>
<dbReference type="EMBL" id="CAHIKZ030000269">
    <property type="protein sequence ID" value="CAE1165021.1"/>
    <property type="molecule type" value="Genomic_DNA"/>
</dbReference>
<dbReference type="InterPro" id="IPR010714">
    <property type="entry name" value="Coatomer_asu_C"/>
</dbReference>
<accession>A0A812AZW8</accession>
<organism evidence="3 4">
    <name type="scientific">Acanthosepion pharaonis</name>
    <name type="common">Pharaoh cuttlefish</name>
    <name type="synonym">Sepia pharaonis</name>
    <dbReference type="NCBI Taxonomy" id="158019"/>
    <lineage>
        <taxon>Eukaryota</taxon>
        <taxon>Metazoa</taxon>
        <taxon>Spiralia</taxon>
        <taxon>Lophotrochozoa</taxon>
        <taxon>Mollusca</taxon>
        <taxon>Cephalopoda</taxon>
        <taxon>Coleoidea</taxon>
        <taxon>Decapodiformes</taxon>
        <taxon>Sepiida</taxon>
        <taxon>Sepiina</taxon>
        <taxon>Sepiidae</taxon>
        <taxon>Acanthosepion</taxon>
    </lineage>
</organism>
<feature type="region of interest" description="Disordered" evidence="1">
    <location>
        <begin position="1"/>
        <end position="52"/>
    </location>
</feature>
<dbReference type="AlphaFoldDB" id="A0A812AZW8"/>
<evidence type="ECO:0000256" key="1">
    <source>
        <dbReference type="SAM" id="MobiDB-lite"/>
    </source>
</evidence>
<dbReference type="GO" id="GO:0005198">
    <property type="term" value="F:structural molecule activity"/>
    <property type="evidence" value="ECO:0007669"/>
    <property type="project" value="InterPro"/>
</dbReference>
<proteinExistence type="predicted"/>
<dbReference type="Pfam" id="PF06957">
    <property type="entry name" value="COPI_C"/>
    <property type="match status" value="1"/>
</dbReference>
<evidence type="ECO:0000313" key="3">
    <source>
        <dbReference type="EMBL" id="CAE1165021.1"/>
    </source>
</evidence>
<gene>
    <name evidence="3" type="ORF">SPHA_8304</name>
</gene>
<feature type="domain" description="Coatomer alpha subunit C-terminal" evidence="2">
    <location>
        <begin position="5"/>
        <end position="400"/>
    </location>
</feature>
<evidence type="ECO:0000259" key="2">
    <source>
        <dbReference type="Pfam" id="PF06957"/>
    </source>
</evidence>
<dbReference type="OrthoDB" id="10261470at2759"/>
<dbReference type="GO" id="GO:0016192">
    <property type="term" value="P:vesicle-mediated transport"/>
    <property type="evidence" value="ECO:0007669"/>
    <property type="project" value="InterPro"/>
</dbReference>
<evidence type="ECO:0000313" key="4">
    <source>
        <dbReference type="Proteomes" id="UP000597762"/>
    </source>
</evidence>
<protein>
    <submittedName>
        <fullName evidence="3">COPA</fullName>
    </submittedName>
</protein>
<name>A0A812AZW8_ACAPH</name>
<sequence length="400" mass="44339">MAARGQGGTLAATTESLDDGGVDGWGEDAELVLDDDYGPTEGGLDEEIGREEGGGWDVEEDLELPADLDIGPLPTGGGEEGFFVPPTKGTSQSQVWCNNSQLAVDHILAGSFETAMRLLHDQVGVVNLPPYKNLFMQTYARGRTSYVGLPSLPPLFGYPQRNWKDAGARNGVPIVGLKLSTLVQQLQIAYQLTTGGKFNEAIERFRNILLSVPLLVVDNKQEIAEAQQLIEICREYIVGLSMEMTRKELPKDTFEEQKRSCEMAAYFSHCNLQPVHMILTLRTALNLFFKIKNYRMAASFARRLLELGPKPDVAQQTRRILAACEKNPVDQHEIKYDQHNPFDICAATFVPIYRGKPVVKCPLSGACYLPEFKGEVCRVTKVTEIGKDCIGLRISPIQFR</sequence>
<dbReference type="GO" id="GO:0006886">
    <property type="term" value="P:intracellular protein transport"/>
    <property type="evidence" value="ECO:0007669"/>
    <property type="project" value="InterPro"/>
</dbReference>
<dbReference type="GO" id="GO:0030126">
    <property type="term" value="C:COPI vesicle coat"/>
    <property type="evidence" value="ECO:0007669"/>
    <property type="project" value="InterPro"/>
</dbReference>
<reference evidence="3" key="1">
    <citation type="submission" date="2021-01" db="EMBL/GenBank/DDBJ databases">
        <authorList>
            <person name="Li R."/>
            <person name="Bekaert M."/>
        </authorList>
    </citation>
    <scope>NUCLEOTIDE SEQUENCE</scope>
    <source>
        <strain evidence="3">Farmed</strain>
    </source>
</reference>
<feature type="compositionally biased region" description="Acidic residues" evidence="1">
    <location>
        <begin position="16"/>
        <end position="49"/>
    </location>
</feature>